<evidence type="ECO:0000256" key="1">
    <source>
        <dbReference type="SAM" id="MobiDB-lite"/>
    </source>
</evidence>
<name>A0A2G9U8V1_TELCI</name>
<dbReference type="OrthoDB" id="5870778at2759"/>
<proteinExistence type="predicted"/>
<feature type="domain" description="Exocyst complex subunit EXOC6/Sec15 C-terminal" evidence="2">
    <location>
        <begin position="40"/>
        <end position="88"/>
    </location>
</feature>
<dbReference type="Gene3D" id="1.20.58.670">
    <property type="entry name" value="Dsl1p vesicle tethering complex, Tip20p subunit, domain D"/>
    <property type="match status" value="1"/>
</dbReference>
<keyword evidence="4" id="KW-1185">Reference proteome</keyword>
<dbReference type="Pfam" id="PF04091">
    <property type="entry name" value="Sec15_C"/>
    <property type="match status" value="1"/>
</dbReference>
<dbReference type="EMBL" id="KZ348074">
    <property type="protein sequence ID" value="PIO66707.1"/>
    <property type="molecule type" value="Genomic_DNA"/>
</dbReference>
<sequence>VEQQIEVCIRDKVDAFIELAQYDWELPASSGALIFFFGLGFSTCKHLSSRLSDVLLSPDVKAISMGALEQFSLDILMSQSLSARISEKLRLFHGGVLEWKWRSRGGGGGYKMVITILQCPERTDLLMFCVRIASHHRIPLPSSQDQPILSGRRPRPAPGGAAGRLRAVSSAPTIAGRRMSISRSLVSSPLYSIPEELANHEHDVGAVVGSIDRLSMAPLNVDTEH</sequence>
<dbReference type="AlphaFoldDB" id="A0A2G9U8V1"/>
<evidence type="ECO:0000259" key="2">
    <source>
        <dbReference type="Pfam" id="PF04091"/>
    </source>
</evidence>
<reference evidence="3 4" key="1">
    <citation type="submission" date="2015-09" db="EMBL/GenBank/DDBJ databases">
        <title>Draft genome of the parasitic nematode Teladorsagia circumcincta isolate WARC Sus (inbred).</title>
        <authorList>
            <person name="Mitreva M."/>
        </authorList>
    </citation>
    <scope>NUCLEOTIDE SEQUENCE [LARGE SCALE GENOMIC DNA]</scope>
    <source>
        <strain evidence="3 4">S</strain>
    </source>
</reference>
<feature type="region of interest" description="Disordered" evidence="1">
    <location>
        <begin position="143"/>
        <end position="166"/>
    </location>
</feature>
<gene>
    <name evidence="3" type="ORF">TELCIR_11572</name>
</gene>
<organism evidence="3 4">
    <name type="scientific">Teladorsagia circumcincta</name>
    <name type="common">Brown stomach worm</name>
    <name type="synonym">Ostertagia circumcincta</name>
    <dbReference type="NCBI Taxonomy" id="45464"/>
    <lineage>
        <taxon>Eukaryota</taxon>
        <taxon>Metazoa</taxon>
        <taxon>Ecdysozoa</taxon>
        <taxon>Nematoda</taxon>
        <taxon>Chromadorea</taxon>
        <taxon>Rhabditida</taxon>
        <taxon>Rhabditina</taxon>
        <taxon>Rhabditomorpha</taxon>
        <taxon>Strongyloidea</taxon>
        <taxon>Trichostrongylidae</taxon>
        <taxon>Teladorsagia</taxon>
    </lineage>
</organism>
<feature type="non-terminal residue" evidence="3">
    <location>
        <position position="1"/>
    </location>
</feature>
<dbReference type="Proteomes" id="UP000230423">
    <property type="component" value="Unassembled WGS sequence"/>
</dbReference>
<evidence type="ECO:0000313" key="4">
    <source>
        <dbReference type="Proteomes" id="UP000230423"/>
    </source>
</evidence>
<evidence type="ECO:0000313" key="3">
    <source>
        <dbReference type="EMBL" id="PIO66707.1"/>
    </source>
</evidence>
<protein>
    <recommendedName>
        <fullName evidence="2">Exocyst complex subunit EXOC6/Sec15 C-terminal domain-containing protein</fullName>
    </recommendedName>
</protein>
<dbReference type="InterPro" id="IPR042044">
    <property type="entry name" value="EXOC6PINT-1/Sec15/Tip20_C_dom2"/>
</dbReference>
<accession>A0A2G9U8V1</accession>
<dbReference type="InterPro" id="IPR046361">
    <property type="entry name" value="EXOC6/Sec15_C"/>
</dbReference>